<evidence type="ECO:0000313" key="2">
    <source>
        <dbReference type="Proteomes" id="UP000494363"/>
    </source>
</evidence>
<dbReference type="CDD" id="cd14744">
    <property type="entry name" value="PAAR_CT_2"/>
    <property type="match status" value="1"/>
</dbReference>
<name>A0A6J5EY68_9BURK</name>
<dbReference type="Proteomes" id="UP000494363">
    <property type="component" value="Unassembled WGS sequence"/>
</dbReference>
<keyword evidence="2" id="KW-1185">Reference proteome</keyword>
<protein>
    <recommendedName>
        <fullName evidence="3">PAAR domain-containing protein</fullName>
    </recommendedName>
</protein>
<gene>
    <name evidence="1" type="ORF">LMG29542_06623</name>
</gene>
<reference evidence="1 2" key="1">
    <citation type="submission" date="2020-04" db="EMBL/GenBank/DDBJ databases">
        <authorList>
            <person name="De Canck E."/>
        </authorList>
    </citation>
    <scope>NUCLEOTIDE SEQUENCE [LARGE SCALE GENOMIC DNA]</scope>
    <source>
        <strain evidence="1 2">LMG 29542</strain>
    </source>
</reference>
<dbReference type="EMBL" id="CADIKH010000052">
    <property type="protein sequence ID" value="CAB3771510.1"/>
    <property type="molecule type" value="Genomic_DNA"/>
</dbReference>
<accession>A0A6J5EY68</accession>
<dbReference type="AlphaFoldDB" id="A0A6J5EY68"/>
<evidence type="ECO:0008006" key="3">
    <source>
        <dbReference type="Google" id="ProtNLM"/>
    </source>
</evidence>
<organism evidence="1 2">
    <name type="scientific">Paraburkholderia humisilvae</name>
    <dbReference type="NCBI Taxonomy" id="627669"/>
    <lineage>
        <taxon>Bacteria</taxon>
        <taxon>Pseudomonadati</taxon>
        <taxon>Pseudomonadota</taxon>
        <taxon>Betaproteobacteria</taxon>
        <taxon>Burkholderiales</taxon>
        <taxon>Burkholderiaceae</taxon>
        <taxon>Paraburkholderia</taxon>
    </lineage>
</organism>
<dbReference type="RefSeq" id="WP_377756678.1">
    <property type="nucleotide sequence ID" value="NZ_JBHTEA010000001.1"/>
</dbReference>
<evidence type="ECO:0000313" key="1">
    <source>
        <dbReference type="EMBL" id="CAB3771510.1"/>
    </source>
</evidence>
<proteinExistence type="predicted"/>
<sequence length="95" mass="10729">MPRRAYTMQFDKTTSGGLVLEGDPDMQSLGRCFSYLYAKVSCPVCKTVGIITPSGERPDDRMLDKQPVLHWDICNCECEPKPRVMASQDDLVVWT</sequence>